<evidence type="ECO:0000259" key="3">
    <source>
        <dbReference type="Pfam" id="PF20639"/>
    </source>
</evidence>
<feature type="compositionally biased region" description="Basic and acidic residues" evidence="1">
    <location>
        <begin position="928"/>
        <end position="949"/>
    </location>
</feature>
<dbReference type="GO" id="GO:0042790">
    <property type="term" value="P:nucleolar large rRNA transcription by RNA polymerase I"/>
    <property type="evidence" value="ECO:0007669"/>
    <property type="project" value="TreeGrafter"/>
</dbReference>
<keyword evidence="6" id="KW-1185">Reference proteome</keyword>
<dbReference type="PANTHER" id="PTHR28221:SF2">
    <property type="entry name" value="RNA POLYMERASE I-SPECIFIC TRANSCRIPTION INITIATION FACTOR RRN6"/>
    <property type="match status" value="1"/>
</dbReference>
<feature type="domain" description="RRN6 K-rich C-terminal" evidence="3">
    <location>
        <begin position="881"/>
        <end position="1019"/>
    </location>
</feature>
<dbReference type="GO" id="GO:0070860">
    <property type="term" value="C:RNA polymerase I core factor complex"/>
    <property type="evidence" value="ECO:0007669"/>
    <property type="project" value="TreeGrafter"/>
</dbReference>
<dbReference type="InterPro" id="IPR048536">
    <property type="entry name" value="Rrn6_K-rich"/>
</dbReference>
<feature type="domain" description="RRN6 helical bundle" evidence="4">
    <location>
        <begin position="597"/>
        <end position="771"/>
    </location>
</feature>
<evidence type="ECO:0000313" key="6">
    <source>
        <dbReference type="Proteomes" id="UP000799778"/>
    </source>
</evidence>
<dbReference type="Pfam" id="PF20640">
    <property type="entry name" value="Rrn6_HB"/>
    <property type="match status" value="1"/>
</dbReference>
<feature type="compositionally biased region" description="Polar residues" evidence="1">
    <location>
        <begin position="808"/>
        <end position="839"/>
    </location>
</feature>
<feature type="domain" description="RRN6 beta-propeller" evidence="2">
    <location>
        <begin position="108"/>
        <end position="472"/>
    </location>
</feature>
<dbReference type="Proteomes" id="UP000799778">
    <property type="component" value="Unassembled WGS sequence"/>
</dbReference>
<feature type="region of interest" description="Disordered" evidence="1">
    <location>
        <begin position="926"/>
        <end position="1019"/>
    </location>
</feature>
<sequence length="1019" mass="112934">MANSPFNLNYGHPGQPLYDLETSSWGFERTPGQNGRLRQLGSFKLVVPSSTEADHSTAGGPCGKTNQEVQQSTKTLSRACPEIAPAIDILPNLAQVSAAISSTTEVYDPAIGPLLSFGTFTGGGRYMYPRRIAAIPTGDSGSVLCLLAVTKERLGWGADRSFWIEGPSLANCECGYWADDAAPIQQICFSQAENRSSFLAVRYPTRTVIFRPWQNNVTAFRSQFHRLPPSRLDAHRILALSIEQTGGAPHADVTFNFEYQRQFGVVDQKGFWSVWDIDAGYRESEYKMSCTVTGSLDATPGEFATESGPGLQADGWGRILWIGNVNTVVVCNRRVMRIFDIRGGQTNLLQCPSPILAKSPDWILDVQKHPAHKGHLFVITSRQLLVMAVNPPTDVPEYSNPVKGGRTLVSSFHYRGTDDITLQIYLHASSESETLVFVHSRLNPLITIFRFQFHDQRGGLPYSCSDPLQLDLDRTLFGSVEKPLHIVNLQLDALEYGEDDNVRGTGLGPGYSHSGVRFYRLAIMLSDFSILQSLLVYEPGRSPQHARMSVDLPGWTRITRPHLAVGRSPTNVDHSEFIVAVGLGPTSKPQLLLSHPQRRSTSTNIDMASNVQYWTNTREVDNRLIYQTLVKSAARTEDSNTESESVTSIIQEVSSILDEQLVQEEVPTETLFELSTTSEIGVEDVDEASVQLQRLLDDTERDLPHHLERISLDSILRIGGEDDERATISSLYDTILAHWIGSLPAHVSIPVRQAKEQLARRISAEVILASIRIRMDNSTGPPGTQAEQEPTVHLPILPSRKGMDQPNVGMNSFSQPQPQTTFSWSQPAAQQGLTASQPLPSLAPTGVTATTAEPLPVSPFTRLGQHLQFDKLQPVTPPGIRDVLTQWTPGADPRAYQWDGKILGAEDDYDDEDDDEESRLRNLKARRKKEEQLRKRQRRELEKEQRKAESQPLIGMDRGGVRSSPAPPMFGLGMSSQVMPQFPSSSQIPIVQSQMEPGRHGGRPLMSKKKAKDKRKSGF</sequence>
<dbReference type="GeneID" id="54288760"/>
<reference evidence="5" key="1">
    <citation type="journal article" date="2020" name="Stud. Mycol.">
        <title>101 Dothideomycetes genomes: a test case for predicting lifestyles and emergence of pathogens.</title>
        <authorList>
            <person name="Haridas S."/>
            <person name="Albert R."/>
            <person name="Binder M."/>
            <person name="Bloem J."/>
            <person name="Labutti K."/>
            <person name="Salamov A."/>
            <person name="Andreopoulos B."/>
            <person name="Baker S."/>
            <person name="Barry K."/>
            <person name="Bills G."/>
            <person name="Bluhm B."/>
            <person name="Cannon C."/>
            <person name="Castanera R."/>
            <person name="Culley D."/>
            <person name="Daum C."/>
            <person name="Ezra D."/>
            <person name="Gonzalez J."/>
            <person name="Henrissat B."/>
            <person name="Kuo A."/>
            <person name="Liang C."/>
            <person name="Lipzen A."/>
            <person name="Lutzoni F."/>
            <person name="Magnuson J."/>
            <person name="Mondo S."/>
            <person name="Nolan M."/>
            <person name="Ohm R."/>
            <person name="Pangilinan J."/>
            <person name="Park H.-J."/>
            <person name="Ramirez L."/>
            <person name="Alfaro M."/>
            <person name="Sun H."/>
            <person name="Tritt A."/>
            <person name="Yoshinaga Y."/>
            <person name="Zwiers L.-H."/>
            <person name="Turgeon B."/>
            <person name="Goodwin S."/>
            <person name="Spatafora J."/>
            <person name="Crous P."/>
            <person name="Grigoriev I."/>
        </authorList>
    </citation>
    <scope>NUCLEOTIDE SEQUENCE</scope>
    <source>
        <strain evidence="5">CBS 175.79</strain>
    </source>
</reference>
<gene>
    <name evidence="5" type="ORF">BU24DRAFT_455279</name>
</gene>
<evidence type="ECO:0000256" key="1">
    <source>
        <dbReference type="SAM" id="MobiDB-lite"/>
    </source>
</evidence>
<evidence type="ECO:0000313" key="5">
    <source>
        <dbReference type="EMBL" id="KAF2010141.1"/>
    </source>
</evidence>
<dbReference type="InterPro" id="IPR019350">
    <property type="entry name" value="RNA_pol_I-sp_TIF_RRN6-like"/>
</dbReference>
<dbReference type="Pfam" id="PF20639">
    <property type="entry name" value="Rrn6_K-rich"/>
    <property type="match status" value="1"/>
</dbReference>
<organism evidence="5 6">
    <name type="scientific">Aaosphaeria arxii CBS 175.79</name>
    <dbReference type="NCBI Taxonomy" id="1450172"/>
    <lineage>
        <taxon>Eukaryota</taxon>
        <taxon>Fungi</taxon>
        <taxon>Dikarya</taxon>
        <taxon>Ascomycota</taxon>
        <taxon>Pezizomycotina</taxon>
        <taxon>Dothideomycetes</taxon>
        <taxon>Pleosporomycetidae</taxon>
        <taxon>Pleosporales</taxon>
        <taxon>Pleosporales incertae sedis</taxon>
        <taxon>Aaosphaeria</taxon>
    </lineage>
</organism>
<feature type="region of interest" description="Disordered" evidence="1">
    <location>
        <begin position="801"/>
        <end position="850"/>
    </location>
</feature>
<dbReference type="InterPro" id="IPR048535">
    <property type="entry name" value="RRN6_beta-prop"/>
</dbReference>
<dbReference type="GO" id="GO:0001179">
    <property type="term" value="F:RNA polymerase I general transcription initiation factor binding"/>
    <property type="evidence" value="ECO:0007669"/>
    <property type="project" value="TreeGrafter"/>
</dbReference>
<dbReference type="GO" id="GO:0001163">
    <property type="term" value="F:RNA polymerase I transcription regulatory region sequence-specific DNA binding"/>
    <property type="evidence" value="ECO:0007669"/>
    <property type="project" value="TreeGrafter"/>
</dbReference>
<protein>
    <recommendedName>
        <fullName evidence="7">RNA polymerase I-specific transcription initiation factor RRN6-like protein</fullName>
    </recommendedName>
</protein>
<feature type="compositionally biased region" description="Basic residues" evidence="1">
    <location>
        <begin position="1000"/>
        <end position="1019"/>
    </location>
</feature>
<dbReference type="PANTHER" id="PTHR28221">
    <property type="entry name" value="RNA POLYMERASE I-SPECIFIC TRANSCRIPTION INITIATION FACTOR RRN6"/>
    <property type="match status" value="1"/>
</dbReference>
<accession>A0A6A5XB23</accession>
<dbReference type="InterPro" id="IPR048537">
    <property type="entry name" value="RRN6_HB"/>
</dbReference>
<evidence type="ECO:0000259" key="4">
    <source>
        <dbReference type="Pfam" id="PF20640"/>
    </source>
</evidence>
<feature type="compositionally biased region" description="Low complexity" evidence="1">
    <location>
        <begin position="980"/>
        <end position="994"/>
    </location>
</feature>
<dbReference type="EMBL" id="ML978077">
    <property type="protein sequence ID" value="KAF2010141.1"/>
    <property type="molecule type" value="Genomic_DNA"/>
</dbReference>
<evidence type="ECO:0000259" key="2">
    <source>
        <dbReference type="Pfam" id="PF10214"/>
    </source>
</evidence>
<proteinExistence type="predicted"/>
<evidence type="ECO:0008006" key="7">
    <source>
        <dbReference type="Google" id="ProtNLM"/>
    </source>
</evidence>
<dbReference type="AlphaFoldDB" id="A0A6A5XB23"/>
<dbReference type="OrthoDB" id="4090074at2759"/>
<dbReference type="Pfam" id="PF10214">
    <property type="entry name" value="Rrn6_beta-prop"/>
    <property type="match status" value="1"/>
</dbReference>
<dbReference type="RefSeq" id="XP_033378480.1">
    <property type="nucleotide sequence ID" value="XM_033531363.1"/>
</dbReference>
<name>A0A6A5XB23_9PLEO</name>